<keyword evidence="2" id="KW-1185">Reference proteome</keyword>
<dbReference type="OrthoDB" id="6710124at2"/>
<name>A0A3P3W8Z8_9FLAO</name>
<dbReference type="Proteomes" id="UP000275719">
    <property type="component" value="Unassembled WGS sequence"/>
</dbReference>
<gene>
    <name evidence="1" type="ORF">EG240_06680</name>
</gene>
<dbReference type="AlphaFoldDB" id="A0A3P3W8Z8"/>
<accession>A0A3P3W8Z8</accession>
<reference evidence="1 2" key="1">
    <citation type="submission" date="2018-11" db="EMBL/GenBank/DDBJ databases">
        <title>Flavobacterium sp. nov., YIM 102701-2 draft genome.</title>
        <authorList>
            <person name="Li G."/>
            <person name="Jiang Y."/>
        </authorList>
    </citation>
    <scope>NUCLEOTIDE SEQUENCE [LARGE SCALE GENOMIC DNA]</scope>
    <source>
        <strain evidence="1 2">YIM 102701-2</strain>
    </source>
</reference>
<sequence>MSHNIQKNNQIKFFSNFNELIETPFEGIINAHCWNRNLIGDFEEIVNKLILHEDITIITIDDLMNLNLSENGDKAREIIIEDLKLLSELGASPTLNLLKCYERDDTLDFISTDVYSYHVDSSPISTDTFLCTYFGASSDILPNDSVTQKILIPEIRSKLKELHDGSDDEFELFLEEFYFDLHYQANTNAEPINLGLGNLWRLAVKNPQQLVPPCVHRAPKENKNELRLLLIC</sequence>
<proteinExistence type="predicted"/>
<protein>
    <submittedName>
        <fullName evidence="1">DUF1826 domain-containing protein</fullName>
    </submittedName>
</protein>
<evidence type="ECO:0000313" key="1">
    <source>
        <dbReference type="EMBL" id="RRJ91184.1"/>
    </source>
</evidence>
<dbReference type="RefSeq" id="WP_125018624.1">
    <property type="nucleotide sequence ID" value="NZ_RQVQ01000012.1"/>
</dbReference>
<dbReference type="EMBL" id="RQVQ01000012">
    <property type="protein sequence ID" value="RRJ91184.1"/>
    <property type="molecule type" value="Genomic_DNA"/>
</dbReference>
<organism evidence="1 2">
    <name type="scientific">Paenimyroides tangerinum</name>
    <dbReference type="NCBI Taxonomy" id="2488728"/>
    <lineage>
        <taxon>Bacteria</taxon>
        <taxon>Pseudomonadati</taxon>
        <taxon>Bacteroidota</taxon>
        <taxon>Flavobacteriia</taxon>
        <taxon>Flavobacteriales</taxon>
        <taxon>Flavobacteriaceae</taxon>
        <taxon>Paenimyroides</taxon>
    </lineage>
</organism>
<evidence type="ECO:0000313" key="2">
    <source>
        <dbReference type="Proteomes" id="UP000275719"/>
    </source>
</evidence>
<comment type="caution">
    <text evidence="1">The sequence shown here is derived from an EMBL/GenBank/DDBJ whole genome shotgun (WGS) entry which is preliminary data.</text>
</comment>